<dbReference type="SUPFAM" id="SSF52540">
    <property type="entry name" value="P-loop containing nucleoside triphosphate hydrolases"/>
    <property type="match status" value="1"/>
</dbReference>
<dbReference type="GO" id="GO:0016887">
    <property type="term" value="F:ATP hydrolysis activity"/>
    <property type="evidence" value="ECO:0007669"/>
    <property type="project" value="InterPro"/>
</dbReference>
<protein>
    <submittedName>
        <fullName evidence="7">ATP-binding cassette domain-containing protein</fullName>
    </submittedName>
</protein>
<dbReference type="InterPro" id="IPR003593">
    <property type="entry name" value="AAA+_ATPase"/>
</dbReference>
<evidence type="ECO:0000313" key="7">
    <source>
        <dbReference type="EMBL" id="TDD86389.1"/>
    </source>
</evidence>
<dbReference type="OrthoDB" id="3217132at2"/>
<keyword evidence="8" id="KW-1185">Reference proteome</keyword>
<sequence>MITLNGLTKRYGDKTAVDDLSVEILPGRVTGLLGPNGAGKSTTMRMIVGHDHPTSGRALINAEPYAALRHPLREVGALLDAKALHPGRSGRHHLRVMASSNGIPWRRVDEVIGMVGLDKVAGRRTGTFSLGMSQRLGIAGALLGDPEILIFDEPVNGLDLEGVRWVRGLARSLAAEGRTVFISSHLLSEMQLTADHLVVIGKGRLIADEPIKEVVAPDSAAAVRIRSPEAEGLRALECWFRVAGRTVEKAAADALTVRGTTVEEAGDAAHELGVRLHELRGETPSLEDAYLRLTTGRAEYSASPRPSGAEAEGRTGR</sequence>
<dbReference type="EMBL" id="SMKU01000081">
    <property type="protein sequence ID" value="TDD86389.1"/>
    <property type="molecule type" value="Genomic_DNA"/>
</dbReference>
<keyword evidence="4 7" id="KW-0067">ATP-binding</keyword>
<evidence type="ECO:0000313" key="8">
    <source>
        <dbReference type="Proteomes" id="UP000294513"/>
    </source>
</evidence>
<dbReference type="PROSITE" id="PS50893">
    <property type="entry name" value="ABC_TRANSPORTER_2"/>
    <property type="match status" value="1"/>
</dbReference>
<proteinExistence type="inferred from homology"/>
<feature type="region of interest" description="Disordered" evidence="5">
    <location>
        <begin position="297"/>
        <end position="317"/>
    </location>
</feature>
<dbReference type="Proteomes" id="UP000294513">
    <property type="component" value="Unassembled WGS sequence"/>
</dbReference>
<feature type="domain" description="ABC transporter" evidence="6">
    <location>
        <begin position="2"/>
        <end position="227"/>
    </location>
</feature>
<keyword evidence="3" id="KW-0547">Nucleotide-binding</keyword>
<gene>
    <name evidence="7" type="ORF">E1298_17575</name>
</gene>
<dbReference type="Pfam" id="PF00005">
    <property type="entry name" value="ABC_tran"/>
    <property type="match status" value="1"/>
</dbReference>
<dbReference type="GO" id="GO:0005524">
    <property type="term" value="F:ATP binding"/>
    <property type="evidence" value="ECO:0007669"/>
    <property type="project" value="UniProtKB-KW"/>
</dbReference>
<comment type="similarity">
    <text evidence="1">Belongs to the ABC transporter superfamily.</text>
</comment>
<name>A0A4R5BL06_9ACTN</name>
<keyword evidence="2" id="KW-0813">Transport</keyword>
<dbReference type="InterPro" id="IPR003439">
    <property type="entry name" value="ABC_transporter-like_ATP-bd"/>
</dbReference>
<evidence type="ECO:0000256" key="1">
    <source>
        <dbReference type="ARBA" id="ARBA00005417"/>
    </source>
</evidence>
<reference evidence="7 8" key="1">
    <citation type="submission" date="2019-03" db="EMBL/GenBank/DDBJ databases">
        <title>Draft genome sequences of novel Actinobacteria.</title>
        <authorList>
            <person name="Sahin N."/>
            <person name="Ay H."/>
            <person name="Saygin H."/>
        </authorList>
    </citation>
    <scope>NUCLEOTIDE SEQUENCE [LARGE SCALE GENOMIC DNA]</scope>
    <source>
        <strain evidence="7 8">H3C3</strain>
    </source>
</reference>
<evidence type="ECO:0000256" key="5">
    <source>
        <dbReference type="SAM" id="MobiDB-lite"/>
    </source>
</evidence>
<dbReference type="Gene3D" id="3.40.50.300">
    <property type="entry name" value="P-loop containing nucleotide triphosphate hydrolases"/>
    <property type="match status" value="1"/>
</dbReference>
<dbReference type="RefSeq" id="WP_131894523.1">
    <property type="nucleotide sequence ID" value="NZ_SMKU01000081.1"/>
</dbReference>
<evidence type="ECO:0000256" key="2">
    <source>
        <dbReference type="ARBA" id="ARBA00022448"/>
    </source>
</evidence>
<dbReference type="SMART" id="SM00382">
    <property type="entry name" value="AAA"/>
    <property type="match status" value="1"/>
</dbReference>
<dbReference type="AlphaFoldDB" id="A0A4R5BL06"/>
<evidence type="ECO:0000256" key="3">
    <source>
        <dbReference type="ARBA" id="ARBA00022741"/>
    </source>
</evidence>
<accession>A0A4R5BL06</accession>
<comment type="caution">
    <text evidence="7">The sequence shown here is derived from an EMBL/GenBank/DDBJ whole genome shotgun (WGS) entry which is preliminary data.</text>
</comment>
<dbReference type="InterPro" id="IPR027417">
    <property type="entry name" value="P-loop_NTPase"/>
</dbReference>
<dbReference type="InterPro" id="IPR017871">
    <property type="entry name" value="ABC_transporter-like_CS"/>
</dbReference>
<dbReference type="PROSITE" id="PS00211">
    <property type="entry name" value="ABC_TRANSPORTER_1"/>
    <property type="match status" value="1"/>
</dbReference>
<evidence type="ECO:0000256" key="4">
    <source>
        <dbReference type="ARBA" id="ARBA00022840"/>
    </source>
</evidence>
<dbReference type="PANTHER" id="PTHR43335:SF4">
    <property type="entry name" value="ABC TRANSPORTER, ATP-BINDING PROTEIN"/>
    <property type="match status" value="1"/>
</dbReference>
<evidence type="ECO:0000259" key="6">
    <source>
        <dbReference type="PROSITE" id="PS50893"/>
    </source>
</evidence>
<organism evidence="7 8">
    <name type="scientific">Actinomadura rubrisoli</name>
    <dbReference type="NCBI Taxonomy" id="2530368"/>
    <lineage>
        <taxon>Bacteria</taxon>
        <taxon>Bacillati</taxon>
        <taxon>Actinomycetota</taxon>
        <taxon>Actinomycetes</taxon>
        <taxon>Streptosporangiales</taxon>
        <taxon>Thermomonosporaceae</taxon>
        <taxon>Actinomadura</taxon>
    </lineage>
</organism>
<dbReference type="PANTHER" id="PTHR43335">
    <property type="entry name" value="ABC TRANSPORTER, ATP-BINDING PROTEIN"/>
    <property type="match status" value="1"/>
</dbReference>